<accession>A0A1F8F7I4</accession>
<proteinExistence type="predicted"/>
<evidence type="ECO:0000313" key="2">
    <source>
        <dbReference type="Proteomes" id="UP000177167"/>
    </source>
</evidence>
<evidence type="ECO:0000313" key="1">
    <source>
        <dbReference type="EMBL" id="OGN09117.1"/>
    </source>
</evidence>
<reference evidence="1 2" key="1">
    <citation type="journal article" date="2016" name="Nat. Commun.">
        <title>Thousands of microbial genomes shed light on interconnected biogeochemical processes in an aquifer system.</title>
        <authorList>
            <person name="Anantharaman K."/>
            <person name="Brown C.T."/>
            <person name="Hug L.A."/>
            <person name="Sharon I."/>
            <person name="Castelle C.J."/>
            <person name="Probst A.J."/>
            <person name="Thomas B.C."/>
            <person name="Singh A."/>
            <person name="Wilkins M.J."/>
            <person name="Karaoz U."/>
            <person name="Brodie E.L."/>
            <person name="Williams K.H."/>
            <person name="Hubbard S.S."/>
            <person name="Banfield J.F."/>
        </authorList>
    </citation>
    <scope>NUCLEOTIDE SEQUENCE [LARGE SCALE GENOMIC DNA]</scope>
</reference>
<evidence type="ECO:0008006" key="3">
    <source>
        <dbReference type="Google" id="ProtNLM"/>
    </source>
</evidence>
<gene>
    <name evidence="1" type="ORF">A3J46_05180</name>
</gene>
<sequence length="159" mass="18248">MRLTNLVLLILILISILFVACNPKTGVTENVNAVTAEQYKEFDFTKKEAEEKFEREHTFRYSGYVRQIQYGSSRFSPSLSEEIKSHDNTFVGFEFDDGSVARFILSGVEPRLWIGAHVEIKIQQLYLIVYAGTSVSFVGRKDLNTDEPVYQLLEVRNLN</sequence>
<comment type="caution">
    <text evidence="1">The sequence shown here is derived from an EMBL/GenBank/DDBJ whole genome shotgun (WGS) entry which is preliminary data.</text>
</comment>
<protein>
    <recommendedName>
        <fullName evidence="3">Lipoprotein</fullName>
    </recommendedName>
</protein>
<dbReference type="Proteomes" id="UP000177167">
    <property type="component" value="Unassembled WGS sequence"/>
</dbReference>
<dbReference type="AlphaFoldDB" id="A0A1F8F7I4"/>
<organism evidence="1 2">
    <name type="scientific">Candidatus Yanofskybacteria bacterium RIFCSPHIGHO2_02_FULL_41_11</name>
    <dbReference type="NCBI Taxonomy" id="1802675"/>
    <lineage>
        <taxon>Bacteria</taxon>
        <taxon>Candidatus Yanofskyibacteriota</taxon>
    </lineage>
</organism>
<name>A0A1F8F7I4_9BACT</name>
<dbReference type="EMBL" id="MGJP01000044">
    <property type="protein sequence ID" value="OGN09117.1"/>
    <property type="molecule type" value="Genomic_DNA"/>
</dbReference>
<dbReference type="PROSITE" id="PS51257">
    <property type="entry name" value="PROKAR_LIPOPROTEIN"/>
    <property type="match status" value="1"/>
</dbReference>